<protein>
    <recommendedName>
        <fullName evidence="3">HTH tetR-type domain-containing protein</fullName>
    </recommendedName>
</protein>
<feature type="region of interest" description="Disordered" evidence="2">
    <location>
        <begin position="207"/>
        <end position="232"/>
    </location>
</feature>
<dbReference type="SUPFAM" id="SSF48498">
    <property type="entry name" value="Tetracyclin repressor-like, C-terminal domain"/>
    <property type="match status" value="1"/>
</dbReference>
<dbReference type="OrthoDB" id="10631088at2759"/>
<dbReference type="GO" id="GO:0000976">
    <property type="term" value="F:transcription cis-regulatory region binding"/>
    <property type="evidence" value="ECO:0007669"/>
    <property type="project" value="TreeGrafter"/>
</dbReference>
<dbReference type="SUPFAM" id="SSF46689">
    <property type="entry name" value="Homeodomain-like"/>
    <property type="match status" value="1"/>
</dbReference>
<evidence type="ECO:0000256" key="2">
    <source>
        <dbReference type="SAM" id="MobiDB-lite"/>
    </source>
</evidence>
<evidence type="ECO:0000259" key="3">
    <source>
        <dbReference type="PROSITE" id="PS50977"/>
    </source>
</evidence>
<evidence type="ECO:0000313" key="4">
    <source>
        <dbReference type="EnsemblMetazoa" id="XP_020909494.1"/>
    </source>
</evidence>
<name>A0A913XTF9_EXADI</name>
<dbReference type="RefSeq" id="XP_020909494.1">
    <property type="nucleotide sequence ID" value="XM_021053835.1"/>
</dbReference>
<dbReference type="GO" id="GO:0003700">
    <property type="term" value="F:DNA-binding transcription factor activity"/>
    <property type="evidence" value="ECO:0007669"/>
    <property type="project" value="TreeGrafter"/>
</dbReference>
<dbReference type="Proteomes" id="UP000887567">
    <property type="component" value="Unplaced"/>
</dbReference>
<dbReference type="Gene3D" id="1.10.357.10">
    <property type="entry name" value="Tetracycline Repressor, domain 2"/>
    <property type="match status" value="1"/>
</dbReference>
<dbReference type="KEGG" id="epa:110247406"/>
<dbReference type="PANTHER" id="PTHR30055:SF226">
    <property type="entry name" value="HTH-TYPE TRANSCRIPTIONAL REGULATOR PKSA"/>
    <property type="match status" value="1"/>
</dbReference>
<dbReference type="InterPro" id="IPR009057">
    <property type="entry name" value="Homeodomain-like_sf"/>
</dbReference>
<evidence type="ECO:0000256" key="1">
    <source>
        <dbReference type="ARBA" id="ARBA00023125"/>
    </source>
</evidence>
<keyword evidence="5" id="KW-1185">Reference proteome</keyword>
<reference evidence="4" key="1">
    <citation type="submission" date="2022-11" db="UniProtKB">
        <authorList>
            <consortium name="EnsemblMetazoa"/>
        </authorList>
    </citation>
    <scope>IDENTIFICATION</scope>
</reference>
<dbReference type="GeneID" id="110247406"/>
<feature type="domain" description="HTH tetR-type" evidence="3">
    <location>
        <begin position="11"/>
        <end position="71"/>
    </location>
</feature>
<accession>A0A913XTF9</accession>
<dbReference type="InterPro" id="IPR001647">
    <property type="entry name" value="HTH_TetR"/>
</dbReference>
<dbReference type="PANTHER" id="PTHR30055">
    <property type="entry name" value="HTH-TYPE TRANSCRIPTIONAL REGULATOR RUTR"/>
    <property type="match status" value="1"/>
</dbReference>
<dbReference type="InterPro" id="IPR050109">
    <property type="entry name" value="HTH-type_TetR-like_transc_reg"/>
</dbReference>
<sequence>MSPRRQQERSKASNRQALDAALELFSSHGFGATTMRQIADRSGLSMGNLYHHFPNKESMFKRLLQEYWDRLLDPDHPLQRHFARAGFPEDLEDMVDEIEKAVEDNSAYILLIYVDVVEFRGEHIRAFYEGMASRFQDLYGAKLAERQATGELGDNVDPLVGVIFATRWFFYYFTVEKCFGAPMHFGMDSRQATTEFIRLLRYGLLPRNSPSPQPTGLKTDLKLTPQTQADGT</sequence>
<dbReference type="InterPro" id="IPR023772">
    <property type="entry name" value="DNA-bd_HTH_TetR-type_CS"/>
</dbReference>
<dbReference type="AlphaFoldDB" id="A0A913XTF9"/>
<dbReference type="InterPro" id="IPR036271">
    <property type="entry name" value="Tet_transcr_reg_TetR-rel_C_sf"/>
</dbReference>
<evidence type="ECO:0000313" key="5">
    <source>
        <dbReference type="Proteomes" id="UP000887567"/>
    </source>
</evidence>
<keyword evidence="1" id="KW-0238">DNA-binding</keyword>
<dbReference type="PROSITE" id="PS01081">
    <property type="entry name" value="HTH_TETR_1"/>
    <property type="match status" value="1"/>
</dbReference>
<dbReference type="EnsemblMetazoa" id="XM_021053835.1">
    <property type="protein sequence ID" value="XP_020909494.1"/>
    <property type="gene ID" value="LOC110247406"/>
</dbReference>
<organism evidence="4 5">
    <name type="scientific">Exaiptasia diaphana</name>
    <name type="common">Tropical sea anemone</name>
    <name type="synonym">Aiptasia pulchella</name>
    <dbReference type="NCBI Taxonomy" id="2652724"/>
    <lineage>
        <taxon>Eukaryota</taxon>
        <taxon>Metazoa</taxon>
        <taxon>Cnidaria</taxon>
        <taxon>Anthozoa</taxon>
        <taxon>Hexacorallia</taxon>
        <taxon>Actiniaria</taxon>
        <taxon>Aiptasiidae</taxon>
        <taxon>Exaiptasia</taxon>
    </lineage>
</organism>
<proteinExistence type="predicted"/>
<dbReference type="PRINTS" id="PR00455">
    <property type="entry name" value="HTHTETR"/>
</dbReference>
<dbReference type="PROSITE" id="PS50977">
    <property type="entry name" value="HTH_TETR_2"/>
    <property type="match status" value="1"/>
</dbReference>
<dbReference type="Pfam" id="PF00440">
    <property type="entry name" value="TetR_N"/>
    <property type="match status" value="1"/>
</dbReference>